<evidence type="ECO:0000256" key="1">
    <source>
        <dbReference type="SAM" id="MobiDB-lite"/>
    </source>
</evidence>
<feature type="chain" id="PRO_5040185273" evidence="2">
    <location>
        <begin position="23"/>
        <end position="182"/>
    </location>
</feature>
<sequence length="182" mass="20623">MQVLNFLLSLFLLFLSFPFRTGLRICFGHHCTRRTRILRIQYTLSSRKQHSDILDSSLAPHLRQRQADEDFINKSLLEQLDAEPIISSSDSSNSDHLLSSCSNPNSSPDSSPCCQLCLSSSLSDQIRRRTSLACIPSLTGQKVCAQWLPSFLFYCYSQCYSTFKASCDTLFDHAFDKPNNLP</sequence>
<organism evidence="3 4">
    <name type="scientific">Rhodocollybia butyracea</name>
    <dbReference type="NCBI Taxonomy" id="206335"/>
    <lineage>
        <taxon>Eukaryota</taxon>
        <taxon>Fungi</taxon>
        <taxon>Dikarya</taxon>
        <taxon>Basidiomycota</taxon>
        <taxon>Agaricomycotina</taxon>
        <taxon>Agaricomycetes</taxon>
        <taxon>Agaricomycetidae</taxon>
        <taxon>Agaricales</taxon>
        <taxon>Marasmiineae</taxon>
        <taxon>Omphalotaceae</taxon>
        <taxon>Rhodocollybia</taxon>
    </lineage>
</organism>
<dbReference type="EMBL" id="JADNRY010000178">
    <property type="protein sequence ID" value="KAF9062234.1"/>
    <property type="molecule type" value="Genomic_DNA"/>
</dbReference>
<gene>
    <name evidence="3" type="ORF">BDP27DRAFT_297017</name>
</gene>
<evidence type="ECO:0000313" key="4">
    <source>
        <dbReference type="Proteomes" id="UP000772434"/>
    </source>
</evidence>
<name>A0A9P5PAZ7_9AGAR</name>
<evidence type="ECO:0000313" key="3">
    <source>
        <dbReference type="EMBL" id="KAF9062234.1"/>
    </source>
</evidence>
<dbReference type="AlphaFoldDB" id="A0A9P5PAZ7"/>
<keyword evidence="4" id="KW-1185">Reference proteome</keyword>
<comment type="caution">
    <text evidence="3">The sequence shown here is derived from an EMBL/GenBank/DDBJ whole genome shotgun (WGS) entry which is preliminary data.</text>
</comment>
<proteinExistence type="predicted"/>
<protein>
    <submittedName>
        <fullName evidence="3">Uncharacterized protein</fullName>
    </submittedName>
</protein>
<evidence type="ECO:0000256" key="2">
    <source>
        <dbReference type="SAM" id="SignalP"/>
    </source>
</evidence>
<feature type="region of interest" description="Disordered" evidence="1">
    <location>
        <begin position="87"/>
        <end position="109"/>
    </location>
</feature>
<feature type="signal peptide" evidence="2">
    <location>
        <begin position="1"/>
        <end position="22"/>
    </location>
</feature>
<reference evidence="3" key="1">
    <citation type="submission" date="2020-11" db="EMBL/GenBank/DDBJ databases">
        <authorList>
            <consortium name="DOE Joint Genome Institute"/>
            <person name="Ahrendt S."/>
            <person name="Riley R."/>
            <person name="Andreopoulos W."/>
            <person name="Labutti K."/>
            <person name="Pangilinan J."/>
            <person name="Ruiz-Duenas F.J."/>
            <person name="Barrasa J.M."/>
            <person name="Sanchez-Garcia M."/>
            <person name="Camarero S."/>
            <person name="Miyauchi S."/>
            <person name="Serrano A."/>
            <person name="Linde D."/>
            <person name="Babiker R."/>
            <person name="Drula E."/>
            <person name="Ayuso-Fernandez I."/>
            <person name="Pacheco R."/>
            <person name="Padilla G."/>
            <person name="Ferreira P."/>
            <person name="Barriuso J."/>
            <person name="Kellner H."/>
            <person name="Castanera R."/>
            <person name="Alfaro M."/>
            <person name="Ramirez L."/>
            <person name="Pisabarro A.G."/>
            <person name="Kuo A."/>
            <person name="Tritt A."/>
            <person name="Lipzen A."/>
            <person name="He G."/>
            <person name="Yan M."/>
            <person name="Ng V."/>
            <person name="Cullen D."/>
            <person name="Martin F."/>
            <person name="Rosso M.-N."/>
            <person name="Henrissat B."/>
            <person name="Hibbett D."/>
            <person name="Martinez A.T."/>
            <person name="Grigoriev I.V."/>
        </authorList>
    </citation>
    <scope>NUCLEOTIDE SEQUENCE</scope>
    <source>
        <strain evidence="3">AH 40177</strain>
    </source>
</reference>
<accession>A0A9P5PAZ7</accession>
<keyword evidence="2" id="KW-0732">Signal</keyword>
<dbReference type="Proteomes" id="UP000772434">
    <property type="component" value="Unassembled WGS sequence"/>
</dbReference>